<dbReference type="VEuPathDB" id="FungiDB:NFIA_078060"/>
<dbReference type="PANTHER" id="PTHR21573:SF0">
    <property type="entry name" value="ER MEMBRANE PROTEIN COMPLEX SUBUNIT 1"/>
    <property type="match status" value="1"/>
</dbReference>
<dbReference type="Gene3D" id="2.130.10.10">
    <property type="entry name" value="YVTN repeat-like/Quinoprotein amine dehydrogenase"/>
    <property type="match status" value="2"/>
</dbReference>
<name>A1DEQ9_NEOFI</name>
<proteinExistence type="inferred from homology"/>
<dbReference type="OrthoDB" id="28092at2759"/>
<reference evidence="16" key="1">
    <citation type="journal article" date="2008" name="PLoS Genet.">
        <title>Genomic islands in the pathogenic filamentous fungus Aspergillus fumigatus.</title>
        <authorList>
            <person name="Fedorova N.D."/>
            <person name="Khaldi N."/>
            <person name="Joardar V.S."/>
            <person name="Maiti R."/>
            <person name="Amedeo P."/>
            <person name="Anderson M.J."/>
            <person name="Crabtree J."/>
            <person name="Silva J.C."/>
            <person name="Badger J.H."/>
            <person name="Albarraq A."/>
            <person name="Angiuoli S."/>
            <person name="Bussey H."/>
            <person name="Bowyer P."/>
            <person name="Cotty P.J."/>
            <person name="Dyer P.S."/>
            <person name="Egan A."/>
            <person name="Galens K."/>
            <person name="Fraser-Liggett C.M."/>
            <person name="Haas B.J."/>
            <person name="Inman J.M."/>
            <person name="Kent R."/>
            <person name="Lemieux S."/>
            <person name="Malavazi I."/>
            <person name="Orvis J."/>
            <person name="Roemer T."/>
            <person name="Ronning C.M."/>
            <person name="Sundaram J.P."/>
            <person name="Sutton G."/>
            <person name="Turner G."/>
            <person name="Venter J.C."/>
            <person name="White O.R."/>
            <person name="Whitty B.R."/>
            <person name="Youngman P."/>
            <person name="Wolfe K.H."/>
            <person name="Goldman G.H."/>
            <person name="Wortman J.R."/>
            <person name="Jiang B."/>
            <person name="Denning D.W."/>
            <person name="Nierman W.C."/>
        </authorList>
    </citation>
    <scope>NUCLEOTIDE SEQUENCE [LARGE SCALE GENOMIC DNA]</scope>
    <source>
        <strain evidence="16">ATCC 1020 / DSM 3700 / CBS 544.65 / FGSC A1164 / JCM 1740 / NRRL 181 / WB 181</strain>
    </source>
</reference>
<protein>
    <recommendedName>
        <fullName evidence="4">ER membrane protein complex subunit 1</fullName>
    </recommendedName>
</protein>
<evidence type="ECO:0000256" key="9">
    <source>
        <dbReference type="ARBA" id="ARBA00023136"/>
    </source>
</evidence>
<accession>A1DEQ9</accession>
<evidence type="ECO:0000259" key="13">
    <source>
        <dbReference type="Pfam" id="PF07774"/>
    </source>
</evidence>
<dbReference type="GO" id="GO:0072546">
    <property type="term" value="C:EMC complex"/>
    <property type="evidence" value="ECO:0007669"/>
    <property type="project" value="InterPro"/>
</dbReference>
<evidence type="ECO:0000256" key="12">
    <source>
        <dbReference type="SAM" id="SignalP"/>
    </source>
</evidence>
<dbReference type="InterPro" id="IPR015943">
    <property type="entry name" value="WD40/YVTN_repeat-like_dom_sf"/>
</dbReference>
<keyword evidence="9 11" id="KW-0472">Membrane</keyword>
<evidence type="ECO:0000313" key="16">
    <source>
        <dbReference type="Proteomes" id="UP000006702"/>
    </source>
</evidence>
<dbReference type="KEGG" id="nfi:NFIA_078060"/>
<sequence length="978" mass="106415">MKMWLRVALLLLTSCVPSTVAIYPDEVNHIDFHHALLGTPSSHSTFFLKPSSSSNASLLYTLSQKLLLGAVNPRDGSLVWRQNVSRSLLSKDDGQVQSFLRASDGSNAMVSAVGDYISSWSALDGKLIWENWFAGEPVVDLELLELEDAGATSSARDAIALYGDKTGVLRRLDSESGDVKWEFKDDSGDIPLQISSSATEVFYISLQSGLLKGYKIKITSLDPLTGRQAQQHILNTESDVSGPESILFVGANTASPVIIWTDKAQKALKINQIGLKQVNTLNIDNTSGEEIRSIEVHTPKKLNSLPHFLVHYETDSSSWAEVYHIDLTSATVSKAYSLPRVQEKSAFATSNIDANVYFTRITQSEAVVVSSASHGVLGRWPLQAPTTEHAQHAVSEVVAKGDAVAVRSATVLSSGDWQLIRNGQTEWTRYEALNGAVAASWAEEEYEEDLAHELEVEGHESLYKAYVHRVKRHAKDLQHLPEWLKELPKRILTSILSDEVSSLDGFGLSKTVVVATENGRVYGIDTGNHGAVSWSVKAAESDSWNVKAIVTQPGYATVYTDDGSSVSLNTTSGAVIKRTPASGKIASIAVINGPSTPITIGVKEDGVPVEPLDKPGFFVTLSADGRVLGWSAADNKSPVWEFLPAQGQKIMRAIARPSHDPVASIGKVLGDRSVLYKYLNPNLALITAVGEDTATFYLLDAISGKILHSSTQKGVDTSQPIASAISENWFVYSFYGDPPTPSDAKGYQLVVSELYESPLPNDRGPLGSASNYSSIHGSDILPLPHVISQAFIIPEPISHMAVTQTRQGITTRQLLCTLPASNSIVGIPRPVLDPRRPVERDPTSTEAEEGLFKYNPVLEFDGKWYLTHNREVAGIKAVLSSPTLLESTSLIFAFGGDVFGTRATPSQAFDVLGKGFSKLQLIMTVLALSVGVIILAPMVRFLSFRPHLPPRVRTPHDIQILTKLQVRRKQTNLLWKAT</sequence>
<feature type="domain" description="ER membrane protein complex subunit 1 C-terminal" evidence="13">
    <location>
        <begin position="726"/>
        <end position="940"/>
    </location>
</feature>
<evidence type="ECO:0000256" key="5">
    <source>
        <dbReference type="ARBA" id="ARBA00022692"/>
    </source>
</evidence>
<feature type="transmembrane region" description="Helical" evidence="11">
    <location>
        <begin position="921"/>
        <end position="943"/>
    </location>
</feature>
<dbReference type="FunFam" id="2.130.10.10:FF:001282">
    <property type="entry name" value="ER membrane protein complex subunit 1"/>
    <property type="match status" value="1"/>
</dbReference>
<dbReference type="GO" id="GO:0034975">
    <property type="term" value="P:protein folding in endoplasmic reticulum"/>
    <property type="evidence" value="ECO:0007669"/>
    <property type="project" value="TreeGrafter"/>
</dbReference>
<dbReference type="HOGENOM" id="CLU_005034_0_1_1"/>
<organism evidence="15 16">
    <name type="scientific">Neosartorya fischeri (strain ATCC 1020 / DSM 3700 / CBS 544.65 / FGSC A1164 / JCM 1740 / NRRL 181 / WB 181)</name>
    <name type="common">Aspergillus fischerianus</name>
    <dbReference type="NCBI Taxonomy" id="331117"/>
    <lineage>
        <taxon>Eukaryota</taxon>
        <taxon>Fungi</taxon>
        <taxon>Dikarya</taxon>
        <taxon>Ascomycota</taxon>
        <taxon>Pezizomycotina</taxon>
        <taxon>Eurotiomycetes</taxon>
        <taxon>Eurotiomycetidae</taxon>
        <taxon>Eurotiales</taxon>
        <taxon>Aspergillaceae</taxon>
        <taxon>Aspergillus</taxon>
        <taxon>Aspergillus subgen. Fumigati</taxon>
    </lineage>
</organism>
<evidence type="ECO:0000256" key="10">
    <source>
        <dbReference type="ARBA" id="ARBA00023180"/>
    </source>
</evidence>
<evidence type="ECO:0000259" key="14">
    <source>
        <dbReference type="Pfam" id="PF25293"/>
    </source>
</evidence>
<comment type="subcellular location">
    <subcellularLocation>
        <location evidence="1">Endoplasmic reticulum membrane</location>
        <topology evidence="1">Single-pass type I membrane protein</topology>
    </subcellularLocation>
</comment>
<keyword evidence="5 11" id="KW-0812">Transmembrane</keyword>
<dbReference type="AlphaFoldDB" id="A1DEQ9"/>
<keyword evidence="6 12" id="KW-0732">Signal</keyword>
<dbReference type="RefSeq" id="XP_001259763.1">
    <property type="nucleotide sequence ID" value="XM_001259762.1"/>
</dbReference>
<keyword evidence="7" id="KW-0256">Endoplasmic reticulum</keyword>
<dbReference type="InterPro" id="IPR018391">
    <property type="entry name" value="PQQ_b-propeller_rpt"/>
</dbReference>
<evidence type="ECO:0000256" key="7">
    <source>
        <dbReference type="ARBA" id="ARBA00022824"/>
    </source>
</evidence>
<comment type="subunit">
    <text evidence="3">Component of the ER membrane protein complex (EMC).</text>
</comment>
<evidence type="ECO:0000256" key="1">
    <source>
        <dbReference type="ARBA" id="ARBA00004115"/>
    </source>
</evidence>
<feature type="domain" description="EMC1 first beta-propeller" evidence="14">
    <location>
        <begin position="21"/>
        <end position="431"/>
    </location>
</feature>
<dbReference type="Pfam" id="PF07774">
    <property type="entry name" value="EMC1_C"/>
    <property type="match status" value="1"/>
</dbReference>
<dbReference type="Proteomes" id="UP000006702">
    <property type="component" value="Unassembled WGS sequence"/>
</dbReference>
<dbReference type="InterPro" id="IPR011047">
    <property type="entry name" value="Quinoprotein_ADH-like_sf"/>
</dbReference>
<feature type="chain" id="PRO_5002633684" description="ER membrane protein complex subunit 1" evidence="12">
    <location>
        <begin position="22"/>
        <end position="978"/>
    </location>
</feature>
<dbReference type="FunFam" id="2.130.10.10:FF:001817">
    <property type="entry name" value="ER membrane protein complex subunit 1"/>
    <property type="match status" value="1"/>
</dbReference>
<dbReference type="InterPro" id="IPR011678">
    <property type="entry name" value="EMC1_C"/>
</dbReference>
<keyword evidence="10" id="KW-0325">Glycoprotein</keyword>
<keyword evidence="16" id="KW-1185">Reference proteome</keyword>
<dbReference type="SMART" id="SM00564">
    <property type="entry name" value="PQQ"/>
    <property type="match status" value="3"/>
</dbReference>
<dbReference type="eggNOG" id="KOG2103">
    <property type="taxonomic scope" value="Eukaryota"/>
</dbReference>
<evidence type="ECO:0000313" key="15">
    <source>
        <dbReference type="EMBL" id="EAW17866.1"/>
    </source>
</evidence>
<evidence type="ECO:0000256" key="11">
    <source>
        <dbReference type="SAM" id="Phobius"/>
    </source>
</evidence>
<dbReference type="SUPFAM" id="SSF50998">
    <property type="entry name" value="Quinoprotein alcohol dehydrogenase-like"/>
    <property type="match status" value="1"/>
</dbReference>
<comment type="similarity">
    <text evidence="2">Belongs to the EMC1 family.</text>
</comment>
<evidence type="ECO:0000256" key="2">
    <source>
        <dbReference type="ARBA" id="ARBA00007904"/>
    </source>
</evidence>
<evidence type="ECO:0000256" key="8">
    <source>
        <dbReference type="ARBA" id="ARBA00022989"/>
    </source>
</evidence>
<dbReference type="EMBL" id="DS027696">
    <property type="protein sequence ID" value="EAW17866.1"/>
    <property type="molecule type" value="Genomic_DNA"/>
</dbReference>
<dbReference type="GeneID" id="4585883"/>
<gene>
    <name evidence="15" type="ORF">NFIA_078060</name>
</gene>
<dbReference type="PANTHER" id="PTHR21573">
    <property type="entry name" value="ER MEMBRANE PROTEIN COMPLEX SUBUNIT 1"/>
    <property type="match status" value="1"/>
</dbReference>
<feature type="signal peptide" evidence="12">
    <location>
        <begin position="1"/>
        <end position="21"/>
    </location>
</feature>
<dbReference type="OMA" id="SWAEVYH"/>
<dbReference type="STRING" id="331117.A1DEQ9"/>
<keyword evidence="8 11" id="KW-1133">Transmembrane helix</keyword>
<evidence type="ECO:0000256" key="6">
    <source>
        <dbReference type="ARBA" id="ARBA00022729"/>
    </source>
</evidence>
<evidence type="ECO:0000256" key="3">
    <source>
        <dbReference type="ARBA" id="ARBA00011276"/>
    </source>
</evidence>
<dbReference type="InterPro" id="IPR026895">
    <property type="entry name" value="EMC1"/>
</dbReference>
<evidence type="ECO:0000256" key="4">
    <source>
        <dbReference type="ARBA" id="ARBA00020824"/>
    </source>
</evidence>
<dbReference type="InterPro" id="IPR058545">
    <property type="entry name" value="Beta-prop_EMC1_1st"/>
</dbReference>
<dbReference type="Pfam" id="PF25293">
    <property type="entry name" value="Beta-prop_EMC1_N"/>
    <property type="match status" value="1"/>
</dbReference>